<dbReference type="KEGG" id="pgu:PGUG_00093"/>
<sequence>MSEGEDILYEVKGKTAIITLNLDKKLNALNGPQYQLLTELLQRADEDEDTVLTLFQSTGRFFSAGANISDLGNAESSEIFSYPYWLKNFTGRNVWSTDVFMNHKKVLACALNGPVIGLSAALVCLCDLIYVNDEEKFYLLAPFSNLGLVAEGGASASMFMRLGWAKASEALLFSRPIPGTILEKNGFFNKSYKDQKLSTEAFNEQVRKDLEGQFENLYYPSIFENKELLKVNRDAQISAASSRESVIGLRRWVAGIPQERFMKLAQKDIKHKM</sequence>
<evidence type="ECO:0000256" key="2">
    <source>
        <dbReference type="ARBA" id="ARBA00005005"/>
    </source>
</evidence>
<keyword evidence="5" id="KW-0413">Isomerase</keyword>
<dbReference type="Proteomes" id="UP000001997">
    <property type="component" value="Unassembled WGS sequence"/>
</dbReference>
<dbReference type="FunFam" id="3.90.226.10:FF:000048">
    <property type="entry name" value="3,2-trans-enoyl-CoA isomerase"/>
    <property type="match status" value="1"/>
</dbReference>
<dbReference type="OMA" id="FQAIMDF"/>
<protein>
    <recommendedName>
        <fullName evidence="8">3,2-trans-enoyl-CoA isomerase</fullName>
    </recommendedName>
</protein>
<dbReference type="CDD" id="cd06558">
    <property type="entry name" value="crotonase-like"/>
    <property type="match status" value="1"/>
</dbReference>
<dbReference type="PANTHER" id="PTHR43684">
    <property type="match status" value="1"/>
</dbReference>
<dbReference type="InParanoid" id="A5D9Y8"/>
<evidence type="ECO:0000313" key="6">
    <source>
        <dbReference type="EMBL" id="EDK35995.1"/>
    </source>
</evidence>
<organism evidence="6 7">
    <name type="scientific">Meyerozyma guilliermondii (strain ATCC 6260 / CBS 566 / DSM 6381 / JCM 1539 / NBRC 10279 / NRRL Y-324)</name>
    <name type="common">Yeast</name>
    <name type="synonym">Candida guilliermondii</name>
    <dbReference type="NCBI Taxonomy" id="294746"/>
    <lineage>
        <taxon>Eukaryota</taxon>
        <taxon>Fungi</taxon>
        <taxon>Dikarya</taxon>
        <taxon>Ascomycota</taxon>
        <taxon>Saccharomycotina</taxon>
        <taxon>Pichiomycetes</taxon>
        <taxon>Debaryomycetaceae</taxon>
        <taxon>Meyerozyma</taxon>
    </lineage>
</organism>
<evidence type="ECO:0008006" key="8">
    <source>
        <dbReference type="Google" id="ProtNLM"/>
    </source>
</evidence>
<evidence type="ECO:0000313" key="7">
    <source>
        <dbReference type="Proteomes" id="UP000001997"/>
    </source>
</evidence>
<dbReference type="FunCoup" id="A5D9Y8">
    <property type="interactions" value="226"/>
</dbReference>
<dbReference type="GeneID" id="5128769"/>
<proteinExistence type="inferred from homology"/>
<keyword evidence="4" id="KW-0576">Peroxisome</keyword>
<dbReference type="PANTHER" id="PTHR43684:SF1">
    <property type="entry name" value="ENOYL-COA DELTA ISOMERASE 2"/>
    <property type="match status" value="1"/>
</dbReference>
<dbReference type="EMBL" id="CH408155">
    <property type="protein sequence ID" value="EDK35995.1"/>
    <property type="molecule type" value="Genomic_DNA"/>
</dbReference>
<dbReference type="SUPFAM" id="SSF52096">
    <property type="entry name" value="ClpP/crotonase"/>
    <property type="match status" value="1"/>
</dbReference>
<dbReference type="GO" id="GO:0004165">
    <property type="term" value="F:delta(3)-delta(2)-enoyl-CoA isomerase activity"/>
    <property type="evidence" value="ECO:0007669"/>
    <property type="project" value="UniProtKB-ARBA"/>
</dbReference>
<dbReference type="Pfam" id="PF00378">
    <property type="entry name" value="ECH_1"/>
    <property type="match status" value="1"/>
</dbReference>
<accession>A5D9Y8</accession>
<dbReference type="InterPro" id="IPR051053">
    <property type="entry name" value="ECH/Chromodomain_protein"/>
</dbReference>
<reference evidence="6 7" key="1">
    <citation type="journal article" date="2009" name="Nature">
        <title>Evolution of pathogenicity and sexual reproduction in eight Candida genomes.</title>
        <authorList>
            <person name="Butler G."/>
            <person name="Rasmussen M.D."/>
            <person name="Lin M.F."/>
            <person name="Santos M.A."/>
            <person name="Sakthikumar S."/>
            <person name="Munro C.A."/>
            <person name="Rheinbay E."/>
            <person name="Grabherr M."/>
            <person name="Forche A."/>
            <person name="Reedy J.L."/>
            <person name="Agrafioti I."/>
            <person name="Arnaud M.B."/>
            <person name="Bates S."/>
            <person name="Brown A.J."/>
            <person name="Brunke S."/>
            <person name="Costanzo M.C."/>
            <person name="Fitzpatrick D.A."/>
            <person name="de Groot P.W."/>
            <person name="Harris D."/>
            <person name="Hoyer L.L."/>
            <person name="Hube B."/>
            <person name="Klis F.M."/>
            <person name="Kodira C."/>
            <person name="Lennard N."/>
            <person name="Logue M.E."/>
            <person name="Martin R."/>
            <person name="Neiman A.M."/>
            <person name="Nikolaou E."/>
            <person name="Quail M.A."/>
            <person name="Quinn J."/>
            <person name="Santos M.C."/>
            <person name="Schmitzberger F.F."/>
            <person name="Sherlock G."/>
            <person name="Shah P."/>
            <person name="Silverstein K.A."/>
            <person name="Skrzypek M.S."/>
            <person name="Soll D."/>
            <person name="Staggs R."/>
            <person name="Stansfield I."/>
            <person name="Stumpf M.P."/>
            <person name="Sudbery P.E."/>
            <person name="Srikantha T."/>
            <person name="Zeng Q."/>
            <person name="Berman J."/>
            <person name="Berriman M."/>
            <person name="Heitman J."/>
            <person name="Gow N.A."/>
            <person name="Lorenz M.C."/>
            <person name="Birren B.W."/>
            <person name="Kellis M."/>
            <person name="Cuomo C.A."/>
        </authorList>
    </citation>
    <scope>NUCLEOTIDE SEQUENCE [LARGE SCALE GENOMIC DNA]</scope>
    <source>
        <strain evidence="7">ATCC 6260 / CBS 566 / DSM 6381 / JCM 1539 / NBRC 10279 / NRRL Y-324</strain>
    </source>
</reference>
<dbReference type="InterPro" id="IPR029045">
    <property type="entry name" value="ClpP/crotonase-like_dom_sf"/>
</dbReference>
<evidence type="ECO:0000256" key="4">
    <source>
        <dbReference type="ARBA" id="ARBA00023140"/>
    </source>
</evidence>
<evidence type="ECO:0000256" key="1">
    <source>
        <dbReference type="ARBA" id="ARBA00004275"/>
    </source>
</evidence>
<evidence type="ECO:0000256" key="5">
    <source>
        <dbReference type="ARBA" id="ARBA00023235"/>
    </source>
</evidence>
<dbReference type="eggNOG" id="KOG0016">
    <property type="taxonomic scope" value="Eukaryota"/>
</dbReference>
<comment type="subcellular location">
    <subcellularLocation>
        <location evidence="1">Peroxisome</location>
    </subcellularLocation>
</comment>
<dbReference type="AlphaFoldDB" id="A5D9Y8"/>
<dbReference type="STRING" id="294746.A5D9Y8"/>
<dbReference type="GO" id="GO:0005782">
    <property type="term" value="C:peroxisomal matrix"/>
    <property type="evidence" value="ECO:0007669"/>
    <property type="project" value="TreeGrafter"/>
</dbReference>
<keyword evidence="7" id="KW-1185">Reference proteome</keyword>
<comment type="pathway">
    <text evidence="2">Lipid metabolism; fatty acid beta-oxidation.</text>
</comment>
<comment type="similarity">
    <text evidence="3">Belongs to the enoyl-CoA hydratase/isomerase family.</text>
</comment>
<dbReference type="HOGENOM" id="CLU_009834_6_2_1"/>
<dbReference type="InterPro" id="IPR001753">
    <property type="entry name" value="Enoyl-CoA_hydra/iso"/>
</dbReference>
<name>A5D9Y8_PICGU</name>
<dbReference type="VEuPathDB" id="FungiDB:PGUG_00093"/>
<dbReference type="Gene3D" id="3.90.226.10">
    <property type="entry name" value="2-enoyl-CoA Hydratase, Chain A, domain 1"/>
    <property type="match status" value="1"/>
</dbReference>
<gene>
    <name evidence="6" type="ORF">PGUG_00093</name>
</gene>
<dbReference type="RefSeq" id="XP_001486716.1">
    <property type="nucleotide sequence ID" value="XM_001486666.1"/>
</dbReference>
<dbReference type="GO" id="GO:0006635">
    <property type="term" value="P:fatty acid beta-oxidation"/>
    <property type="evidence" value="ECO:0007669"/>
    <property type="project" value="TreeGrafter"/>
</dbReference>
<evidence type="ECO:0000256" key="3">
    <source>
        <dbReference type="ARBA" id="ARBA00005254"/>
    </source>
</evidence>
<dbReference type="OrthoDB" id="2018133at2759"/>